<organism evidence="17 18">
    <name type="scientific">Mycena chlorophos</name>
    <name type="common">Agaric fungus</name>
    <name type="synonym">Agaricus chlorophos</name>
    <dbReference type="NCBI Taxonomy" id="658473"/>
    <lineage>
        <taxon>Eukaryota</taxon>
        <taxon>Fungi</taxon>
        <taxon>Dikarya</taxon>
        <taxon>Basidiomycota</taxon>
        <taxon>Agaricomycotina</taxon>
        <taxon>Agaricomycetes</taxon>
        <taxon>Agaricomycetidae</taxon>
        <taxon>Agaricales</taxon>
        <taxon>Marasmiineae</taxon>
        <taxon>Mycenaceae</taxon>
        <taxon>Mycena</taxon>
    </lineage>
</organism>
<dbReference type="InterPro" id="IPR036259">
    <property type="entry name" value="MFS_trans_sf"/>
</dbReference>
<feature type="transmembrane region" description="Helical" evidence="16">
    <location>
        <begin position="974"/>
        <end position="995"/>
    </location>
</feature>
<evidence type="ECO:0000313" key="17">
    <source>
        <dbReference type="EMBL" id="KAF7313522.1"/>
    </source>
</evidence>
<keyword evidence="10 16" id="KW-1133">Transmembrane helix</keyword>
<feature type="transmembrane region" description="Helical" evidence="16">
    <location>
        <begin position="1065"/>
        <end position="1096"/>
    </location>
</feature>
<evidence type="ECO:0000313" key="18">
    <source>
        <dbReference type="Proteomes" id="UP000613580"/>
    </source>
</evidence>
<dbReference type="GO" id="GO:0020037">
    <property type="term" value="F:heme binding"/>
    <property type="evidence" value="ECO:0007669"/>
    <property type="project" value="InterPro"/>
</dbReference>
<evidence type="ECO:0000256" key="6">
    <source>
        <dbReference type="ARBA" id="ARBA00022448"/>
    </source>
</evidence>
<dbReference type="Pfam" id="PF01733">
    <property type="entry name" value="Nucleoside_tran"/>
    <property type="match status" value="1"/>
</dbReference>
<keyword evidence="12 15" id="KW-0408">Iron</keyword>
<feature type="transmembrane region" description="Helical" evidence="16">
    <location>
        <begin position="1287"/>
        <end position="1305"/>
    </location>
</feature>
<feature type="transmembrane region" description="Helical" evidence="16">
    <location>
        <begin position="1367"/>
        <end position="1390"/>
    </location>
</feature>
<dbReference type="PANTHER" id="PTHR24305">
    <property type="entry name" value="CYTOCHROME P450"/>
    <property type="match status" value="1"/>
</dbReference>
<evidence type="ECO:0000256" key="5">
    <source>
        <dbReference type="ARBA" id="ARBA00010617"/>
    </source>
</evidence>
<keyword evidence="8 16" id="KW-0812">Transmembrane</keyword>
<dbReference type="OrthoDB" id="10261753at2759"/>
<evidence type="ECO:0000256" key="2">
    <source>
        <dbReference type="ARBA" id="ARBA00004141"/>
    </source>
</evidence>
<dbReference type="Proteomes" id="UP000613580">
    <property type="component" value="Unassembled WGS sequence"/>
</dbReference>
<dbReference type="Pfam" id="PF00067">
    <property type="entry name" value="p450"/>
    <property type="match status" value="1"/>
</dbReference>
<feature type="transmembrane region" description="Helical" evidence="16">
    <location>
        <begin position="1039"/>
        <end position="1059"/>
    </location>
</feature>
<comment type="subcellular location">
    <subcellularLocation>
        <location evidence="2">Membrane</location>
        <topology evidence="2">Multi-pass membrane protein</topology>
    </subcellularLocation>
</comment>
<dbReference type="GO" id="GO:0005506">
    <property type="term" value="F:iron ion binding"/>
    <property type="evidence" value="ECO:0007669"/>
    <property type="project" value="InterPro"/>
</dbReference>
<keyword evidence="11" id="KW-0560">Oxidoreductase</keyword>
<comment type="caution">
    <text evidence="17">The sequence shown here is derived from an EMBL/GenBank/DDBJ whole genome shotgun (WGS) entry which is preliminary data.</text>
</comment>
<dbReference type="SUPFAM" id="SSF48264">
    <property type="entry name" value="Cytochrome P450"/>
    <property type="match status" value="1"/>
</dbReference>
<dbReference type="InterPro" id="IPR002259">
    <property type="entry name" value="Eqnu_transpt"/>
</dbReference>
<sequence>MSPAASSAGLLTSFDPASLFHASTLAWLLGGYATYTFLYRVILYPRFFSPMRNVPGPSLGNPLFGNYVTIVHSEVGIPMREWAKKHGPIMRMMGLFGKERIIVLSPEALQQITVRDWLEYPRPQFMRDVLGLVAGYGLLTLTGDEHKQLRKSMNPAFSIQNLTLQTEMYYEPIETLIHVLKERLKAAPDGKQVFPMYEWMGKVTLDIICETAFGYKTDCLHDPHNELAVAFEKLLDLQSGPNIAKLAAIMSMPGAATLANSEWMYHRRHILGKLPVFSNLEPLLDSMHRIRKISADMLREKTADLSVSPDDMSTKKDIMSLLVRSRKAELEAGASLKDTMSDKAMVDQVLTFLAAGHETTASGLSWTLWLLANDLESQRKLREEVTPIYEANPRPDYRTLKSLNWLDCVVNESLRLLPPVPITLRIAEKDDYIDGVLVPKGTIVNIPIRVINTYKPVWGEDAEEFHPERWLNLPKGYNSAFSQFTFIAGPHGCIGKTMAVSEMKAVLFAMIANFEFTPGYAGQVAHPAAAITMKPEDNMPLTSIMLHVTPHFMSPATVPAVVPKASLTSALYKKLTQGTRLPWTSNFNHLRPLPRHLRVVKRGQFDAFDPTQRNDTHVPKERIKFWNIVPGDKVRVRGRHGNRLRDVYQIRKLENLVEFPVPEGSKSPDRPAYSYASCQLYIGEYEFPPLPGSTEPRKLPVFAKRIKTTPPVWNTRTHRWQWERFATVTTPTVPHLKGQKIFIPWPRAPKLSHPVGGLYDTKKSEVYKVTYVPPAFSSKLSAPLPRVPTEAEYIAGMSHPTQKPWFGNSPPVEVYLNLELMNPHSRAKKMKRWQSHKAYRKALLKDYIAAEMRELNGRRKHEAQADAIFKWRQKLGAEQEAERRRRWLTLAVAEKSRKKQARKTRKAQRRVDELTKLTLVEGENQTRRLNTTTMPGLDDSAYQPIPQAPTDDDTVPELPSSPLVVDARIRGIHFVLGCAILLPWNVMITAMPYFFSRLAESPLRLAFGSWLACSFTLSNFLWLALATYTAKSSSPTRRVLFTTLTLSALTGLLTLSTFFNLNPGFFFAFVILNGMAQAGLGAFLQTAVIVIASLLGPTAVQALMSGQAGVAVAVSGVQVFSAVASVWGRSQEAIAQAMEGGEAEERSAFIFFGLSTVFLIVAAGAYTWLTAMPAYKTIARSLELQKRTGSADETRGLVSSGGVASHDPKGQIIRVAKANAIFEVAVSYVFIVTLAVFPAITISIQPTNPNTHPLLFSAIHFLVFNCGDFTGRYLCSFPRLLIWSPTRLLTLSFARTLFIPLFLMCNLQRPGSSLAPSAAAISSDFVFMLLLFVFGASNGWISSLCMMAAPSLENNPRLKGRREDVDVAATVASFCLVGGLMLGSVCSFAVRAAVCGCNPFTEVPP</sequence>
<keyword evidence="13" id="KW-0503">Monooxygenase</keyword>
<evidence type="ECO:0000256" key="16">
    <source>
        <dbReference type="SAM" id="Phobius"/>
    </source>
</evidence>
<feature type="transmembrane region" description="Helical" evidence="16">
    <location>
        <begin position="1325"/>
        <end position="1346"/>
    </location>
</feature>
<feature type="transmembrane region" description="Helical" evidence="16">
    <location>
        <begin position="1007"/>
        <end position="1027"/>
    </location>
</feature>
<evidence type="ECO:0000256" key="12">
    <source>
        <dbReference type="ARBA" id="ARBA00023004"/>
    </source>
</evidence>
<evidence type="ECO:0000256" key="10">
    <source>
        <dbReference type="ARBA" id="ARBA00022989"/>
    </source>
</evidence>
<dbReference type="InterPro" id="IPR036396">
    <property type="entry name" value="Cyt_P450_sf"/>
</dbReference>
<gene>
    <name evidence="17" type="ORF">HMN09_00508100</name>
</gene>
<evidence type="ECO:0000256" key="15">
    <source>
        <dbReference type="PIRSR" id="PIRSR602401-1"/>
    </source>
</evidence>
<protein>
    <submittedName>
        <fullName evidence="17">Nucleoside transporter</fullName>
    </submittedName>
</protein>
<comment type="similarity">
    <text evidence="4">Belongs to the SLC29A/ENT transporter (TC 2.A.57) family.</text>
</comment>
<evidence type="ECO:0000256" key="1">
    <source>
        <dbReference type="ARBA" id="ARBA00001971"/>
    </source>
</evidence>
<evidence type="ECO:0000256" key="11">
    <source>
        <dbReference type="ARBA" id="ARBA00023002"/>
    </source>
</evidence>
<comment type="pathway">
    <text evidence="3">Secondary metabolite biosynthesis; terpenoid biosynthesis.</text>
</comment>
<dbReference type="Gene3D" id="1.10.630.10">
    <property type="entry name" value="Cytochrome P450"/>
    <property type="match status" value="1"/>
</dbReference>
<feature type="transmembrane region" description="Helical" evidence="16">
    <location>
        <begin position="1148"/>
        <end position="1169"/>
    </location>
</feature>
<dbReference type="GO" id="GO:0016020">
    <property type="term" value="C:membrane"/>
    <property type="evidence" value="ECO:0007669"/>
    <property type="project" value="UniProtKB-SubCell"/>
</dbReference>
<dbReference type="PANTHER" id="PTHR24305:SF166">
    <property type="entry name" value="CYTOCHROME P450 12A4, MITOCHONDRIAL-RELATED"/>
    <property type="match status" value="1"/>
</dbReference>
<evidence type="ECO:0000256" key="9">
    <source>
        <dbReference type="ARBA" id="ARBA00022723"/>
    </source>
</evidence>
<feature type="transmembrane region" description="Helical" evidence="16">
    <location>
        <begin position="20"/>
        <end position="42"/>
    </location>
</feature>
<feature type="transmembrane region" description="Helical" evidence="16">
    <location>
        <begin position="1108"/>
        <end position="1128"/>
    </location>
</feature>
<comment type="similarity">
    <text evidence="5">Belongs to the cytochrome P450 family.</text>
</comment>
<keyword evidence="14 16" id="KW-0472">Membrane</keyword>
<proteinExistence type="inferred from homology"/>
<reference evidence="17" key="1">
    <citation type="submission" date="2020-05" db="EMBL/GenBank/DDBJ databases">
        <title>Mycena genomes resolve the evolution of fungal bioluminescence.</title>
        <authorList>
            <person name="Tsai I.J."/>
        </authorList>
    </citation>
    <scope>NUCLEOTIDE SEQUENCE</scope>
    <source>
        <strain evidence="17">110903Hualien_Pintung</strain>
    </source>
</reference>
<feature type="transmembrane region" description="Helical" evidence="16">
    <location>
        <begin position="1254"/>
        <end position="1275"/>
    </location>
</feature>
<dbReference type="GO" id="GO:0016705">
    <property type="term" value="F:oxidoreductase activity, acting on paired donors, with incorporation or reduction of molecular oxygen"/>
    <property type="evidence" value="ECO:0007669"/>
    <property type="project" value="InterPro"/>
</dbReference>
<name>A0A8H6TAZ3_MYCCL</name>
<evidence type="ECO:0000256" key="7">
    <source>
        <dbReference type="ARBA" id="ARBA00022617"/>
    </source>
</evidence>
<keyword evidence="6" id="KW-0813">Transport</keyword>
<accession>A0A8H6TAZ3</accession>
<dbReference type="PRINTS" id="PR00463">
    <property type="entry name" value="EP450I"/>
</dbReference>
<keyword evidence="7 15" id="KW-0349">Heme</keyword>
<comment type="cofactor">
    <cofactor evidence="1 15">
        <name>heme</name>
        <dbReference type="ChEBI" id="CHEBI:30413"/>
    </cofactor>
</comment>
<evidence type="ECO:0000256" key="4">
    <source>
        <dbReference type="ARBA" id="ARBA00007965"/>
    </source>
</evidence>
<keyword evidence="18" id="KW-1185">Reference proteome</keyword>
<feature type="binding site" description="axial binding residue" evidence="15">
    <location>
        <position position="493"/>
    </location>
    <ligand>
        <name>heme</name>
        <dbReference type="ChEBI" id="CHEBI:30413"/>
    </ligand>
    <ligandPart>
        <name>Fe</name>
        <dbReference type="ChEBI" id="CHEBI:18248"/>
    </ligandPart>
</feature>
<feature type="transmembrane region" description="Helical" evidence="16">
    <location>
        <begin position="1220"/>
        <end position="1242"/>
    </location>
</feature>
<dbReference type="InterPro" id="IPR050121">
    <property type="entry name" value="Cytochrome_P450_monoxygenase"/>
</dbReference>
<dbReference type="InterPro" id="IPR002401">
    <property type="entry name" value="Cyt_P450_E_grp-I"/>
</dbReference>
<evidence type="ECO:0000256" key="3">
    <source>
        <dbReference type="ARBA" id="ARBA00004721"/>
    </source>
</evidence>
<evidence type="ECO:0000256" key="13">
    <source>
        <dbReference type="ARBA" id="ARBA00023033"/>
    </source>
</evidence>
<dbReference type="EMBL" id="JACAZE010000006">
    <property type="protein sequence ID" value="KAF7313522.1"/>
    <property type="molecule type" value="Genomic_DNA"/>
</dbReference>
<dbReference type="SUPFAM" id="SSF103473">
    <property type="entry name" value="MFS general substrate transporter"/>
    <property type="match status" value="1"/>
</dbReference>
<evidence type="ECO:0000256" key="8">
    <source>
        <dbReference type="ARBA" id="ARBA00022692"/>
    </source>
</evidence>
<keyword evidence="9 15" id="KW-0479">Metal-binding</keyword>
<dbReference type="GO" id="GO:0005337">
    <property type="term" value="F:nucleoside transmembrane transporter activity"/>
    <property type="evidence" value="ECO:0007669"/>
    <property type="project" value="InterPro"/>
</dbReference>
<evidence type="ECO:0000256" key="14">
    <source>
        <dbReference type="ARBA" id="ARBA00023136"/>
    </source>
</evidence>
<dbReference type="PRINTS" id="PR00385">
    <property type="entry name" value="P450"/>
</dbReference>
<dbReference type="GO" id="GO:0004497">
    <property type="term" value="F:monooxygenase activity"/>
    <property type="evidence" value="ECO:0007669"/>
    <property type="project" value="UniProtKB-KW"/>
</dbReference>
<dbReference type="InterPro" id="IPR001128">
    <property type="entry name" value="Cyt_P450"/>
</dbReference>